<feature type="transmembrane region" description="Helical" evidence="8">
    <location>
        <begin position="155"/>
        <end position="173"/>
    </location>
</feature>
<keyword evidence="6 8" id="KW-0472">Membrane</keyword>
<evidence type="ECO:0000256" key="3">
    <source>
        <dbReference type="ARBA" id="ARBA00022475"/>
    </source>
</evidence>
<dbReference type="PANTHER" id="PTHR30354">
    <property type="entry name" value="GNT FAMILY GLUCONATE TRANSPORTER"/>
    <property type="match status" value="1"/>
</dbReference>
<evidence type="ECO:0000256" key="2">
    <source>
        <dbReference type="ARBA" id="ARBA00022448"/>
    </source>
</evidence>
<evidence type="ECO:0000256" key="4">
    <source>
        <dbReference type="ARBA" id="ARBA00022692"/>
    </source>
</evidence>
<protein>
    <submittedName>
        <fullName evidence="9">Gnt-II system L-idonate transporter</fullName>
    </submittedName>
</protein>
<feature type="transmembrane region" description="Helical" evidence="8">
    <location>
        <begin position="118"/>
        <end position="143"/>
    </location>
</feature>
<evidence type="ECO:0000313" key="9">
    <source>
        <dbReference type="EMBL" id="QDT29145.1"/>
    </source>
</evidence>
<sequence length="477" mass="50352">MLENCPLILSAIRVNLENPFVILAIGISIVIGMIIFLRINAFLALITAAMVVSLLAPESTDGVNRMQRVAIAFGDSVSGIGIVIALAAIIGKCMMDSGAADRIVRTFLRVLGEKNASFALMGSGFVLAVPVFFDTVFYLLIPLARSLYRSTKRNYLMYVMAIAAGGAITHTLVPPTPGPLSMAANLGVDLGKMIFVGALVAFPAALVGILYSMFANRMMDIPMREVAEHTEPDPLKEDELPSLFVSLCPIVLPVLMITANTLVNSMLKGGVGPQGVLTKISPFTSIIGDANFALLVATAISMIILFKQRNLTLLKLGASVEEALMSGGVIILITAGGGAFGKMLTVAQIGPAIQGMFSTEETKVAGLSFLFLGFGIAALLKIAQGSSTVAMITTSAMLATMNVNSEMLGFDPVYLATAIGAGSLIGSWMNDSGFWIFCKMSGLTEEEALKSWTPLLIVLGCTSLATTVLLTFVWPMS</sequence>
<dbReference type="Pfam" id="PF02447">
    <property type="entry name" value="GntP_permease"/>
    <property type="match status" value="1"/>
</dbReference>
<dbReference type="GO" id="GO:0005886">
    <property type="term" value="C:plasma membrane"/>
    <property type="evidence" value="ECO:0007669"/>
    <property type="project" value="UniProtKB-SubCell"/>
</dbReference>
<dbReference type="InterPro" id="IPR003474">
    <property type="entry name" value="Glcn_transporter"/>
</dbReference>
<feature type="transmembrane region" description="Helical" evidence="8">
    <location>
        <begin position="452"/>
        <end position="474"/>
    </location>
</feature>
<keyword evidence="2" id="KW-0813">Transport</keyword>
<gene>
    <name evidence="9" type="primary">idnT</name>
    <name evidence="9" type="ORF">Enr10x_44940</name>
</gene>
<keyword evidence="5 8" id="KW-1133">Transmembrane helix</keyword>
<feature type="transmembrane region" description="Helical" evidence="8">
    <location>
        <begin position="20"/>
        <end position="48"/>
    </location>
</feature>
<feature type="transmembrane region" description="Helical" evidence="8">
    <location>
        <begin position="243"/>
        <end position="263"/>
    </location>
</feature>
<evidence type="ECO:0000256" key="6">
    <source>
        <dbReference type="ARBA" id="ARBA00023136"/>
    </source>
</evidence>
<evidence type="ECO:0000313" key="10">
    <source>
        <dbReference type="Proteomes" id="UP000315647"/>
    </source>
</evidence>
<dbReference type="EMBL" id="CP037421">
    <property type="protein sequence ID" value="QDT29145.1"/>
    <property type="molecule type" value="Genomic_DNA"/>
</dbReference>
<comment type="similarity">
    <text evidence="7">Belongs to the GntP permease family.</text>
</comment>
<keyword evidence="3" id="KW-1003">Cell membrane</keyword>
<dbReference type="AlphaFoldDB" id="A0A517QC33"/>
<dbReference type="RefSeq" id="WP_145451352.1">
    <property type="nucleotide sequence ID" value="NZ_CP037421.1"/>
</dbReference>
<dbReference type="Proteomes" id="UP000315647">
    <property type="component" value="Chromosome"/>
</dbReference>
<evidence type="ECO:0000256" key="1">
    <source>
        <dbReference type="ARBA" id="ARBA00004651"/>
    </source>
</evidence>
<comment type="subcellular location">
    <subcellularLocation>
        <location evidence="1">Cell membrane</location>
        <topology evidence="1">Multi-pass membrane protein</topology>
    </subcellularLocation>
</comment>
<accession>A0A517QC33</accession>
<evidence type="ECO:0000256" key="5">
    <source>
        <dbReference type="ARBA" id="ARBA00022989"/>
    </source>
</evidence>
<feature type="transmembrane region" description="Helical" evidence="8">
    <location>
        <begin position="327"/>
        <end position="349"/>
    </location>
</feature>
<proteinExistence type="inferred from homology"/>
<feature type="transmembrane region" description="Helical" evidence="8">
    <location>
        <begin position="69"/>
        <end position="90"/>
    </location>
</feature>
<feature type="transmembrane region" description="Helical" evidence="8">
    <location>
        <begin position="413"/>
        <end position="437"/>
    </location>
</feature>
<organism evidence="9 10">
    <name type="scientific">Gimesia panareensis</name>
    <dbReference type="NCBI Taxonomy" id="2527978"/>
    <lineage>
        <taxon>Bacteria</taxon>
        <taxon>Pseudomonadati</taxon>
        <taxon>Planctomycetota</taxon>
        <taxon>Planctomycetia</taxon>
        <taxon>Planctomycetales</taxon>
        <taxon>Planctomycetaceae</taxon>
        <taxon>Gimesia</taxon>
    </lineage>
</organism>
<keyword evidence="4 8" id="KW-0812">Transmembrane</keyword>
<dbReference type="GO" id="GO:0015128">
    <property type="term" value="F:gluconate transmembrane transporter activity"/>
    <property type="evidence" value="ECO:0007669"/>
    <property type="project" value="InterPro"/>
</dbReference>
<feature type="transmembrane region" description="Helical" evidence="8">
    <location>
        <begin position="193"/>
        <end position="214"/>
    </location>
</feature>
<feature type="transmembrane region" description="Helical" evidence="8">
    <location>
        <begin position="369"/>
        <end position="392"/>
    </location>
</feature>
<feature type="transmembrane region" description="Helical" evidence="8">
    <location>
        <begin position="283"/>
        <end position="306"/>
    </location>
</feature>
<evidence type="ECO:0000256" key="7">
    <source>
        <dbReference type="ARBA" id="ARBA00049663"/>
    </source>
</evidence>
<reference evidence="9 10" key="1">
    <citation type="submission" date="2019-03" db="EMBL/GenBank/DDBJ databases">
        <title>Deep-cultivation of Planctomycetes and their phenomic and genomic characterization uncovers novel biology.</title>
        <authorList>
            <person name="Wiegand S."/>
            <person name="Jogler M."/>
            <person name="Boedeker C."/>
            <person name="Pinto D."/>
            <person name="Vollmers J."/>
            <person name="Rivas-Marin E."/>
            <person name="Kohn T."/>
            <person name="Peeters S.H."/>
            <person name="Heuer A."/>
            <person name="Rast P."/>
            <person name="Oberbeckmann S."/>
            <person name="Bunk B."/>
            <person name="Jeske O."/>
            <person name="Meyerdierks A."/>
            <person name="Storesund J.E."/>
            <person name="Kallscheuer N."/>
            <person name="Luecker S."/>
            <person name="Lage O.M."/>
            <person name="Pohl T."/>
            <person name="Merkel B.J."/>
            <person name="Hornburger P."/>
            <person name="Mueller R.-W."/>
            <person name="Bruemmer F."/>
            <person name="Labrenz M."/>
            <person name="Spormann A.M."/>
            <person name="Op den Camp H."/>
            <person name="Overmann J."/>
            <person name="Amann R."/>
            <person name="Jetten M.S.M."/>
            <person name="Mascher T."/>
            <person name="Medema M.H."/>
            <person name="Devos D.P."/>
            <person name="Kaster A.-K."/>
            <person name="Ovreas L."/>
            <person name="Rohde M."/>
            <person name="Galperin M.Y."/>
            <person name="Jogler C."/>
        </authorList>
    </citation>
    <scope>NUCLEOTIDE SEQUENCE [LARGE SCALE GENOMIC DNA]</scope>
    <source>
        <strain evidence="9 10">Enr10</strain>
    </source>
</reference>
<keyword evidence="10" id="KW-1185">Reference proteome</keyword>
<evidence type="ECO:0000256" key="8">
    <source>
        <dbReference type="SAM" id="Phobius"/>
    </source>
</evidence>
<name>A0A517QC33_9PLAN</name>
<dbReference type="PANTHER" id="PTHR30354:SF22">
    <property type="entry name" value="HIGH-AFFINITY GLUCONATE TRANSPORTER"/>
    <property type="match status" value="1"/>
</dbReference>